<dbReference type="PROSITE" id="PS51296">
    <property type="entry name" value="RIESKE"/>
    <property type="match status" value="1"/>
</dbReference>
<evidence type="ECO:0000259" key="7">
    <source>
        <dbReference type="PROSITE" id="PS51296"/>
    </source>
</evidence>
<evidence type="ECO:0000256" key="6">
    <source>
        <dbReference type="ARBA" id="ARBA00023063"/>
    </source>
</evidence>
<evidence type="ECO:0000256" key="1">
    <source>
        <dbReference type="ARBA" id="ARBA00022714"/>
    </source>
</evidence>
<organism evidence="8 9">
    <name type="scientific">Paenibacillus konkukensis</name>
    <dbReference type="NCBI Taxonomy" id="2020716"/>
    <lineage>
        <taxon>Bacteria</taxon>
        <taxon>Bacillati</taxon>
        <taxon>Bacillota</taxon>
        <taxon>Bacilli</taxon>
        <taxon>Bacillales</taxon>
        <taxon>Paenibacillaceae</taxon>
        <taxon>Paenibacillus</taxon>
    </lineage>
</organism>
<protein>
    <submittedName>
        <fullName evidence="8">Assimilatory nitrite reductase [NAD(P)H] small subunit</fullName>
        <ecNumber evidence="8">1.7.1.4</ecNumber>
    </submittedName>
</protein>
<proteinExistence type="predicted"/>
<evidence type="ECO:0000313" key="8">
    <source>
        <dbReference type="EMBL" id="UQZ80993.1"/>
    </source>
</evidence>
<dbReference type="Proteomes" id="UP001057134">
    <property type="component" value="Chromosome"/>
</dbReference>
<accession>A0ABY4RFE5</accession>
<dbReference type="Pfam" id="PF13806">
    <property type="entry name" value="Rieske_2"/>
    <property type="match status" value="1"/>
</dbReference>
<evidence type="ECO:0000256" key="3">
    <source>
        <dbReference type="ARBA" id="ARBA00023002"/>
    </source>
</evidence>
<dbReference type="RefSeq" id="WP_249863260.1">
    <property type="nucleotide sequence ID" value="NZ_CP027059.1"/>
</dbReference>
<gene>
    <name evidence="8" type="primary">nasE</name>
    <name evidence="8" type="ORF">SK3146_00149</name>
</gene>
<keyword evidence="3 8" id="KW-0560">Oxidoreductase</keyword>
<feature type="domain" description="Rieske" evidence="7">
    <location>
        <begin position="11"/>
        <end position="107"/>
    </location>
</feature>
<evidence type="ECO:0000256" key="2">
    <source>
        <dbReference type="ARBA" id="ARBA00022723"/>
    </source>
</evidence>
<evidence type="ECO:0000256" key="5">
    <source>
        <dbReference type="ARBA" id="ARBA00023014"/>
    </source>
</evidence>
<dbReference type="InterPro" id="IPR036922">
    <property type="entry name" value="Rieske_2Fe-2S_sf"/>
</dbReference>
<evidence type="ECO:0000256" key="4">
    <source>
        <dbReference type="ARBA" id="ARBA00023004"/>
    </source>
</evidence>
<dbReference type="SUPFAM" id="SSF50022">
    <property type="entry name" value="ISP domain"/>
    <property type="match status" value="1"/>
</dbReference>
<dbReference type="EC" id="1.7.1.4" evidence="8"/>
<keyword evidence="2" id="KW-0479">Metal-binding</keyword>
<keyword evidence="5" id="KW-0411">Iron-sulfur</keyword>
<dbReference type="InterPro" id="IPR012748">
    <property type="entry name" value="Rieske-like_NirD"/>
</dbReference>
<dbReference type="GO" id="GO:0008942">
    <property type="term" value="F:nitrite reductase [NAD(P)H] activity"/>
    <property type="evidence" value="ECO:0007669"/>
    <property type="project" value="UniProtKB-EC"/>
</dbReference>
<name>A0ABY4RFE5_9BACL</name>
<reference evidence="8" key="2">
    <citation type="journal article" date="2021" name="J Anim Sci Technol">
        <title>Complete genome sequence of Paenibacillus konkukensis sp. nov. SK3146 as a potential probiotic strain.</title>
        <authorList>
            <person name="Jung H.I."/>
            <person name="Park S."/>
            <person name="Niu K.M."/>
            <person name="Lee S.W."/>
            <person name="Kothari D."/>
            <person name="Yi K.J."/>
            <person name="Kim S.K."/>
        </authorList>
    </citation>
    <scope>NUCLEOTIDE SEQUENCE</scope>
    <source>
        <strain evidence="8">SK3146</strain>
    </source>
</reference>
<sequence>MELNTLELRYVEIGALAQFKPFIGKEVRIGEYSLAVFRTSDGKLFALENRTPHKKGGPLTEAIVSGHAIYCPLRDLHISLEDGKVLEPDTGEVQTYPVVIENEVVKIGLPETIALG</sequence>
<reference evidence="8" key="1">
    <citation type="submission" date="2018-02" db="EMBL/GenBank/DDBJ databases">
        <authorList>
            <person name="Kim S.-K."/>
            <person name="Jung H.-I."/>
            <person name="Lee S.-W."/>
        </authorList>
    </citation>
    <scope>NUCLEOTIDE SEQUENCE</scope>
    <source>
        <strain evidence="8">SK3146</strain>
    </source>
</reference>
<dbReference type="InterPro" id="IPR017941">
    <property type="entry name" value="Rieske_2Fe-2S"/>
</dbReference>
<dbReference type="Gene3D" id="2.102.10.10">
    <property type="entry name" value="Rieske [2Fe-2S] iron-sulphur domain"/>
    <property type="match status" value="1"/>
</dbReference>
<keyword evidence="1" id="KW-0001">2Fe-2S</keyword>
<dbReference type="NCBIfam" id="TIGR02378">
    <property type="entry name" value="nirD_assim_sml"/>
    <property type="match status" value="1"/>
</dbReference>
<keyword evidence="4" id="KW-0408">Iron</keyword>
<keyword evidence="6" id="KW-0534">Nitrate assimilation</keyword>
<dbReference type="EMBL" id="CP027059">
    <property type="protein sequence ID" value="UQZ80993.1"/>
    <property type="molecule type" value="Genomic_DNA"/>
</dbReference>
<keyword evidence="9" id="KW-1185">Reference proteome</keyword>
<evidence type="ECO:0000313" key="9">
    <source>
        <dbReference type="Proteomes" id="UP001057134"/>
    </source>
</evidence>